<protein>
    <recommendedName>
        <fullName evidence="2">Outer membrane protein beta-barrel domain-containing protein</fullName>
    </recommendedName>
</protein>
<reference evidence="1" key="1">
    <citation type="submission" date="2018-05" db="EMBL/GenBank/DDBJ databases">
        <authorList>
            <person name="Lanie J.A."/>
            <person name="Ng W.-L."/>
            <person name="Kazmierczak K.M."/>
            <person name="Andrzejewski T.M."/>
            <person name="Davidsen T.M."/>
            <person name="Wayne K.J."/>
            <person name="Tettelin H."/>
            <person name="Glass J.I."/>
            <person name="Rusch D."/>
            <person name="Podicherti R."/>
            <person name="Tsui H.-C.T."/>
            <person name="Winkler M.E."/>
        </authorList>
    </citation>
    <scope>NUCLEOTIDE SEQUENCE</scope>
</reference>
<evidence type="ECO:0008006" key="2">
    <source>
        <dbReference type="Google" id="ProtNLM"/>
    </source>
</evidence>
<name>A0A382A2P3_9ZZZZ</name>
<organism evidence="1">
    <name type="scientific">marine metagenome</name>
    <dbReference type="NCBI Taxonomy" id="408172"/>
    <lineage>
        <taxon>unclassified sequences</taxon>
        <taxon>metagenomes</taxon>
        <taxon>ecological metagenomes</taxon>
    </lineage>
</organism>
<evidence type="ECO:0000313" key="1">
    <source>
        <dbReference type="EMBL" id="SVA95337.1"/>
    </source>
</evidence>
<sequence length="225" mass="24070">MYKKIITLMAASIILVPSIHAFSLRLNVPVAGTNEVSDCSNCSPKSGGYSVRGIFGMFGLGYAVGTFDWGYPSTSNTTDQKITANAVDLSGSFSFITVGVGSIMSGTLEGKYGYTDTETTENYPATGYTKTLTTVVDTKRTLDGSLTGTTSFINFDFGIGPVDLLIGYRMWKTKFKHKLVGTQKITLNYDPDIGANQNLTTSINQSGAESNVDFNQITAGIGFGF</sequence>
<dbReference type="EMBL" id="UINC01023518">
    <property type="protein sequence ID" value="SVA95337.1"/>
    <property type="molecule type" value="Genomic_DNA"/>
</dbReference>
<dbReference type="AlphaFoldDB" id="A0A382A2P3"/>
<gene>
    <name evidence="1" type="ORF">METZ01_LOCUS148191</name>
</gene>
<accession>A0A382A2P3</accession>
<proteinExistence type="predicted"/>